<gene>
    <name evidence="1" type="ORF">ACE5LO_18880</name>
</gene>
<dbReference type="SUPFAM" id="SSF69304">
    <property type="entry name" value="Tricorn protease N-terminal domain"/>
    <property type="match status" value="1"/>
</dbReference>
<dbReference type="Proteomes" id="UP001580430">
    <property type="component" value="Unassembled WGS sequence"/>
</dbReference>
<comment type="caution">
    <text evidence="1">The sequence shown here is derived from an EMBL/GenBank/DDBJ whole genome shotgun (WGS) entry which is preliminary data.</text>
</comment>
<accession>A0ABV5C4T6</accession>
<dbReference type="EMBL" id="JBHIRY010000021">
    <property type="protein sequence ID" value="MFB5762451.1"/>
    <property type="molecule type" value="Genomic_DNA"/>
</dbReference>
<proteinExistence type="predicted"/>
<evidence type="ECO:0000313" key="2">
    <source>
        <dbReference type="Proteomes" id="UP001580430"/>
    </source>
</evidence>
<keyword evidence="2" id="KW-1185">Reference proteome</keyword>
<organism evidence="1 2">
    <name type="scientific">Paenibacillus medicaginis</name>
    <dbReference type="NCBI Taxonomy" id="1470560"/>
    <lineage>
        <taxon>Bacteria</taxon>
        <taxon>Bacillati</taxon>
        <taxon>Bacillota</taxon>
        <taxon>Bacilli</taxon>
        <taxon>Bacillales</taxon>
        <taxon>Paenibacillaceae</taxon>
        <taxon>Paenibacillus</taxon>
    </lineage>
</organism>
<reference evidence="1 2" key="1">
    <citation type="submission" date="2024-09" db="EMBL/GenBank/DDBJ databases">
        <title>Paenibacillus zeirhizospherea sp. nov., isolated from surface of the maize (Zea mays) roots in a horticulture field, Hungary.</title>
        <authorList>
            <person name="Marton D."/>
            <person name="Farkas M."/>
            <person name="Bedics A."/>
            <person name="Toth E."/>
            <person name="Tancsics A."/>
            <person name="Boka K."/>
            <person name="Marati G."/>
            <person name="Kriszt B."/>
            <person name="Cserhati M."/>
        </authorList>
    </citation>
    <scope>NUCLEOTIDE SEQUENCE [LARGE SCALE GENOMIC DNA]</scope>
    <source>
        <strain evidence="1 2">JCM 18446</strain>
    </source>
</reference>
<name>A0ABV5C4T6_9BACL</name>
<sequence length="345" mass="38905">MFNRSSPSRLKDMLLLTGLLGFFILGFYAAGHLFTPGKNQTFILGQEDFASSYAASASGPRLGHVTSESISLQEEGSSAFYFTSPDEILILPKRGDKSGMIPVRSYNLLNKQMSHGELKAPFNSVFYSDGYFIGIDMDNAFVQNSKDPDDYRFLFEELYYKRRLGLLMDSGVNLSGISEEKIADASFDRDTDSLYLSAQYNNRTAGLFQFQMETGSLKLLAKEAYIDTFQILSNHNILYKRPRGLFLLDVSSGSSQQIVEAKVLNFSVSADGQELAYTAINERGVTELYGMYMDQRQGKELREHSLLYSNLPNVQALAWANDRLLCLNRQPTGSYQLYRFTLKNE</sequence>
<dbReference type="RefSeq" id="WP_375521556.1">
    <property type="nucleotide sequence ID" value="NZ_JBHIRY010000021.1"/>
</dbReference>
<protein>
    <submittedName>
        <fullName evidence="1">Uncharacterized protein</fullName>
    </submittedName>
</protein>
<evidence type="ECO:0000313" key="1">
    <source>
        <dbReference type="EMBL" id="MFB5762451.1"/>
    </source>
</evidence>